<reference evidence="1 2" key="1">
    <citation type="submission" date="2021-02" db="EMBL/GenBank/DDBJ databases">
        <title>PHA producing bacteria isolated from coastal sediment in Guangdong, Shenzhen.</title>
        <authorList>
            <person name="Zheng W."/>
            <person name="Yu S."/>
            <person name="Huang Y."/>
        </authorList>
    </citation>
    <scope>NUCLEOTIDE SEQUENCE [LARGE SCALE GENOMIC DNA]</scope>
    <source>
        <strain evidence="1 2">TN21-5</strain>
    </source>
</reference>
<organism evidence="1 2">
    <name type="scientific">Marinobacter daepoensis</name>
    <dbReference type="NCBI Taxonomy" id="262077"/>
    <lineage>
        <taxon>Bacteria</taxon>
        <taxon>Pseudomonadati</taxon>
        <taxon>Pseudomonadota</taxon>
        <taxon>Gammaproteobacteria</taxon>
        <taxon>Pseudomonadales</taxon>
        <taxon>Marinobacteraceae</taxon>
        <taxon>Marinobacter</taxon>
    </lineage>
</organism>
<evidence type="ECO:0000313" key="1">
    <source>
        <dbReference type="EMBL" id="MBN7769192.1"/>
    </source>
</evidence>
<protein>
    <submittedName>
        <fullName evidence="1">Uncharacterized protein</fullName>
    </submittedName>
</protein>
<comment type="caution">
    <text evidence="1">The sequence shown here is derived from an EMBL/GenBank/DDBJ whole genome shotgun (WGS) entry which is preliminary data.</text>
</comment>
<gene>
    <name evidence="1" type="ORF">JYP53_04640</name>
</gene>
<dbReference type="RefSeq" id="WP_206556853.1">
    <property type="nucleotide sequence ID" value="NZ_JAFKDB010000008.1"/>
</dbReference>
<keyword evidence="2" id="KW-1185">Reference proteome</keyword>
<name>A0ABS3BCH3_9GAMM</name>
<dbReference type="EMBL" id="JAFKDB010000008">
    <property type="protein sequence ID" value="MBN7769192.1"/>
    <property type="molecule type" value="Genomic_DNA"/>
</dbReference>
<dbReference type="Proteomes" id="UP000664344">
    <property type="component" value="Unassembled WGS sequence"/>
</dbReference>
<sequence>MHGFFEGTVAFLPFDSIRSENQLLSAFEKAAPSDTSTKPSSYRDFAWLIRAYMRDKKKTAVTKKYLQQVEGRLAPLRGFFNGRNPRTLKLTDGMKYQQHLVENEWRPKTVKEYMCSGHNP</sequence>
<evidence type="ECO:0000313" key="2">
    <source>
        <dbReference type="Proteomes" id="UP000664344"/>
    </source>
</evidence>
<proteinExistence type="predicted"/>
<accession>A0ABS3BCH3</accession>